<dbReference type="PANTHER" id="PTHR43076">
    <property type="entry name" value="FO SYNTHASE (COFH)"/>
    <property type="match status" value="1"/>
</dbReference>
<protein>
    <recommendedName>
        <fullName evidence="4">CofH/MqnC-like C-terminal domain-containing protein</fullName>
    </recommendedName>
</protein>
<evidence type="ECO:0000259" key="4">
    <source>
        <dbReference type="Pfam" id="PF19288"/>
    </source>
</evidence>
<accession>A0AAE0FF12</accession>
<name>A0AAE0FF12_9CHLO</name>
<keyword evidence="2" id="KW-0411">Iron-sulfur</keyword>
<dbReference type="InterPro" id="IPR058240">
    <property type="entry name" value="rSAM_sf"/>
</dbReference>
<dbReference type="EMBL" id="LGRX02019738">
    <property type="protein sequence ID" value="KAK3258193.1"/>
    <property type="molecule type" value="Genomic_DNA"/>
</dbReference>
<evidence type="ECO:0000256" key="2">
    <source>
        <dbReference type="ARBA" id="ARBA00022485"/>
    </source>
</evidence>
<reference evidence="5 6" key="1">
    <citation type="journal article" date="2015" name="Genome Biol. Evol.">
        <title>Comparative Genomics of a Bacterivorous Green Alga Reveals Evolutionary Causalities and Consequences of Phago-Mixotrophic Mode of Nutrition.</title>
        <authorList>
            <person name="Burns J.A."/>
            <person name="Paasch A."/>
            <person name="Narechania A."/>
            <person name="Kim E."/>
        </authorList>
    </citation>
    <scope>NUCLEOTIDE SEQUENCE [LARGE SCALE GENOMIC DNA]</scope>
    <source>
        <strain evidence="5 6">PLY_AMNH</strain>
    </source>
</reference>
<dbReference type="PANTHER" id="PTHR43076:SF1">
    <property type="entry name" value="LIPOYL SYNTHASE 2"/>
    <property type="match status" value="1"/>
</dbReference>
<keyword evidence="2" id="KW-0479">Metal-binding</keyword>
<sequence>MERGLRQVVETAHSVGLRTTSTDIATQSSITAALAAMRPSGSHRRAGRVATGSRAARATPSPSQHRIMFGHVDTPVSWARHLQHLRSLQARTGGITEFVPLPFVHMESPVFLRGGARRGPTLRECVLMHAVGRIALHPLIPNIQASWVKMGPEQAAKLLHCGANDMGGVLMNESITRAAGAEHGQEVSAHDMEQLIQLAGRIPVRRNTFYGHIDSGRVTSI</sequence>
<dbReference type="GO" id="GO:0051539">
    <property type="term" value="F:4 iron, 4 sulfur cluster binding"/>
    <property type="evidence" value="ECO:0007669"/>
    <property type="project" value="UniProtKB-KW"/>
</dbReference>
<dbReference type="Proteomes" id="UP001190700">
    <property type="component" value="Unassembled WGS sequence"/>
</dbReference>
<evidence type="ECO:0000256" key="1">
    <source>
        <dbReference type="ARBA" id="ARBA00001966"/>
    </source>
</evidence>
<dbReference type="InterPro" id="IPR045567">
    <property type="entry name" value="CofH/MnqC-like_C"/>
</dbReference>
<evidence type="ECO:0000313" key="6">
    <source>
        <dbReference type="Proteomes" id="UP001190700"/>
    </source>
</evidence>
<gene>
    <name evidence="5" type="ORF">CYMTET_32754</name>
</gene>
<evidence type="ECO:0000313" key="5">
    <source>
        <dbReference type="EMBL" id="KAK3258193.1"/>
    </source>
</evidence>
<dbReference type="AlphaFoldDB" id="A0AAE0FF12"/>
<feature type="region of interest" description="Disordered" evidence="3">
    <location>
        <begin position="38"/>
        <end position="62"/>
    </location>
</feature>
<feature type="domain" description="CofH/MqnC-like C-terminal" evidence="4">
    <location>
        <begin position="94"/>
        <end position="213"/>
    </location>
</feature>
<keyword evidence="2" id="KW-0408">Iron</keyword>
<proteinExistence type="predicted"/>
<comment type="cofactor">
    <cofactor evidence="1">
        <name>[4Fe-4S] cluster</name>
        <dbReference type="ChEBI" id="CHEBI:49883"/>
    </cofactor>
</comment>
<keyword evidence="2" id="KW-0004">4Fe-4S</keyword>
<dbReference type="InterPro" id="IPR034405">
    <property type="entry name" value="F420"/>
</dbReference>
<comment type="caution">
    <text evidence="5">The sequence shown here is derived from an EMBL/GenBank/DDBJ whole genome shotgun (WGS) entry which is preliminary data.</text>
</comment>
<dbReference type="GO" id="GO:0044689">
    <property type="term" value="F:7,8-didemethyl-8-hydroxy-5-deazariboflavin synthase activity"/>
    <property type="evidence" value="ECO:0007669"/>
    <property type="project" value="TreeGrafter"/>
</dbReference>
<organism evidence="5 6">
    <name type="scientific">Cymbomonas tetramitiformis</name>
    <dbReference type="NCBI Taxonomy" id="36881"/>
    <lineage>
        <taxon>Eukaryota</taxon>
        <taxon>Viridiplantae</taxon>
        <taxon>Chlorophyta</taxon>
        <taxon>Pyramimonadophyceae</taxon>
        <taxon>Pyramimonadales</taxon>
        <taxon>Pyramimonadaceae</taxon>
        <taxon>Cymbomonas</taxon>
    </lineage>
</organism>
<evidence type="ECO:0000256" key="3">
    <source>
        <dbReference type="SAM" id="MobiDB-lite"/>
    </source>
</evidence>
<dbReference type="Gene3D" id="3.20.20.70">
    <property type="entry name" value="Aldolase class I"/>
    <property type="match status" value="1"/>
</dbReference>
<dbReference type="SUPFAM" id="SSF102114">
    <property type="entry name" value="Radical SAM enzymes"/>
    <property type="match status" value="1"/>
</dbReference>
<dbReference type="InterPro" id="IPR013785">
    <property type="entry name" value="Aldolase_TIM"/>
</dbReference>
<keyword evidence="6" id="KW-1185">Reference proteome</keyword>
<dbReference type="Pfam" id="PF19288">
    <property type="entry name" value="CofH_C"/>
    <property type="match status" value="1"/>
</dbReference>